<dbReference type="InterPro" id="IPR050226">
    <property type="entry name" value="NagZ_Beta-hexosaminidase"/>
</dbReference>
<evidence type="ECO:0000313" key="5">
    <source>
        <dbReference type="EMBL" id="PZG52071.1"/>
    </source>
</evidence>
<dbReference type="PANTHER" id="PTHR30480:SF16">
    <property type="entry name" value="GLYCOSIDE HYDROLASE FAMILY 3 DOMAIN PROTEIN"/>
    <property type="match status" value="1"/>
</dbReference>
<dbReference type="GO" id="GO:0009254">
    <property type="term" value="P:peptidoglycan turnover"/>
    <property type="evidence" value="ECO:0007669"/>
    <property type="project" value="TreeGrafter"/>
</dbReference>
<dbReference type="EMBL" id="POUA01000037">
    <property type="protein sequence ID" value="PZG52071.1"/>
    <property type="molecule type" value="Genomic_DNA"/>
</dbReference>
<dbReference type="Pfam" id="PF00933">
    <property type="entry name" value="Glyco_hydro_3"/>
    <property type="match status" value="1"/>
</dbReference>
<dbReference type="GO" id="GO:0005975">
    <property type="term" value="P:carbohydrate metabolic process"/>
    <property type="evidence" value="ECO:0007669"/>
    <property type="project" value="InterPro"/>
</dbReference>
<dbReference type="InterPro" id="IPR001764">
    <property type="entry name" value="Glyco_hydro_3_N"/>
</dbReference>
<dbReference type="AlphaFoldDB" id="A0A2W2GUH9"/>
<evidence type="ECO:0000313" key="6">
    <source>
        <dbReference type="Proteomes" id="UP000248544"/>
    </source>
</evidence>
<organism evidence="5 6">
    <name type="scientific">Spongiactinospora gelatinilytica</name>
    <dbReference type="NCBI Taxonomy" id="2666298"/>
    <lineage>
        <taxon>Bacteria</taxon>
        <taxon>Bacillati</taxon>
        <taxon>Actinomycetota</taxon>
        <taxon>Actinomycetes</taxon>
        <taxon>Streptosporangiales</taxon>
        <taxon>Streptosporangiaceae</taxon>
        <taxon>Spongiactinospora</taxon>
    </lineage>
</organism>
<gene>
    <name evidence="5" type="ORF">C1I98_07535</name>
</gene>
<comment type="caution">
    <text evidence="5">The sequence shown here is derived from an EMBL/GenBank/DDBJ whole genome shotgun (WGS) entry which is preliminary data.</text>
</comment>
<dbReference type="PANTHER" id="PTHR30480">
    <property type="entry name" value="BETA-HEXOSAMINIDASE-RELATED"/>
    <property type="match status" value="1"/>
</dbReference>
<accession>A0A2W2GUH9</accession>
<sequence>MTSDLRRLALGTVLPAFTGTTAPAWLLDRLREGLAGVVLFGRNIVSPEQVAALVRQIRDVRPDAIVAIDEEGGDVTRIHHDRGSPYPGNRVLSEHGDLAATRAVGRGIGAELRDLGINYNLAPIGDYVTDPLSPLTTRSFGRGPRDNAEHAAAWVQGLQEAGVAACVKHYPGLGGSLLDSHLALGRVPASRAEFESGHLRTFVRAAEAGTASMMTAHVIVECLDTEAPTTLSGTVIGRLLRDEIGYDGVLISDALEMHGVLNHTGSLPAAAVGALRAGVDLLCLGAEQYEEATTAVVDAIVVAARSGALAIDRLHEAGRRVEAMARAYPGTPGVPGTSDTAAERAMGAAAAWGATATEGEVSIAGSGVHVVTFDDRTSIAAGPVPWGIGPELRAAGVEFRDLVLSPPINEDPDLSDVTPSDVVVAVVRDLPRHPASVEVFARLRAPRLVVVDMGYPGTEYPGAAGVIRTFGASRASSAAAVRALTEAGANLVG</sequence>
<dbReference type="RefSeq" id="WP_111166358.1">
    <property type="nucleotide sequence ID" value="NZ_POUA01000037.1"/>
</dbReference>
<dbReference type="GO" id="GO:0004553">
    <property type="term" value="F:hydrolase activity, hydrolyzing O-glycosyl compounds"/>
    <property type="evidence" value="ECO:0007669"/>
    <property type="project" value="InterPro"/>
</dbReference>
<keyword evidence="6" id="KW-1185">Reference proteome</keyword>
<proteinExistence type="inferred from homology"/>
<evidence type="ECO:0000259" key="4">
    <source>
        <dbReference type="Pfam" id="PF00933"/>
    </source>
</evidence>
<comment type="similarity">
    <text evidence="1">Belongs to the glycosyl hydrolase 3 family.</text>
</comment>
<name>A0A2W2GUH9_9ACTN</name>
<dbReference type="InterPro" id="IPR017853">
    <property type="entry name" value="GH"/>
</dbReference>
<dbReference type="Gene3D" id="3.20.20.300">
    <property type="entry name" value="Glycoside hydrolase, family 3, N-terminal domain"/>
    <property type="match status" value="1"/>
</dbReference>
<feature type="domain" description="Glycoside hydrolase family 3 N-terminal" evidence="4">
    <location>
        <begin position="32"/>
        <end position="322"/>
    </location>
</feature>
<evidence type="ECO:0000256" key="3">
    <source>
        <dbReference type="ARBA" id="ARBA00023295"/>
    </source>
</evidence>
<dbReference type="SUPFAM" id="SSF51445">
    <property type="entry name" value="(Trans)glycosidases"/>
    <property type="match status" value="1"/>
</dbReference>
<reference evidence="5 6" key="1">
    <citation type="submission" date="2018-01" db="EMBL/GenBank/DDBJ databases">
        <title>Draft genome sequence of Sphaerisporangium sp. 7K107.</title>
        <authorList>
            <person name="Sahin N."/>
            <person name="Saygin H."/>
            <person name="Ay H."/>
        </authorList>
    </citation>
    <scope>NUCLEOTIDE SEQUENCE [LARGE SCALE GENOMIC DNA]</scope>
    <source>
        <strain evidence="5 6">7K107</strain>
    </source>
</reference>
<evidence type="ECO:0000256" key="1">
    <source>
        <dbReference type="ARBA" id="ARBA00005336"/>
    </source>
</evidence>
<dbReference type="InterPro" id="IPR036962">
    <property type="entry name" value="Glyco_hydro_3_N_sf"/>
</dbReference>
<evidence type="ECO:0000256" key="2">
    <source>
        <dbReference type="ARBA" id="ARBA00022801"/>
    </source>
</evidence>
<keyword evidence="3" id="KW-0326">Glycosidase</keyword>
<keyword evidence="2" id="KW-0378">Hydrolase</keyword>
<protein>
    <recommendedName>
        <fullName evidence="4">Glycoside hydrolase family 3 N-terminal domain-containing protein</fullName>
    </recommendedName>
</protein>
<dbReference type="Proteomes" id="UP000248544">
    <property type="component" value="Unassembled WGS sequence"/>
</dbReference>